<evidence type="ECO:0000256" key="4">
    <source>
        <dbReference type="ARBA" id="ARBA00023136"/>
    </source>
</evidence>
<evidence type="ECO:0000256" key="2">
    <source>
        <dbReference type="ARBA" id="ARBA00022692"/>
    </source>
</evidence>
<evidence type="ECO:0000313" key="7">
    <source>
        <dbReference type="EMBL" id="OJD30271.1"/>
    </source>
</evidence>
<feature type="transmembrane region" description="Helical" evidence="6">
    <location>
        <begin position="154"/>
        <end position="176"/>
    </location>
</feature>
<dbReference type="AlphaFoldDB" id="A0A1J9RP74"/>
<proteinExistence type="predicted"/>
<dbReference type="GeneID" id="31018379"/>
<keyword evidence="3 6" id="KW-1133">Transmembrane helix</keyword>
<evidence type="ECO:0000313" key="8">
    <source>
        <dbReference type="Proteomes" id="UP000183809"/>
    </source>
</evidence>
<dbReference type="Proteomes" id="UP000183809">
    <property type="component" value="Unassembled WGS sequence"/>
</dbReference>
<reference evidence="7 8" key="1">
    <citation type="submission" date="2016-10" db="EMBL/GenBank/DDBJ databases">
        <title>Proteomics and genomics reveal pathogen-plant mechanisms compatible with a hemibiotrophic lifestyle of Diplodia corticola.</title>
        <authorList>
            <person name="Fernandes I."/>
            <person name="De Jonge R."/>
            <person name="Van De Peer Y."/>
            <person name="Devreese B."/>
            <person name="Alves A."/>
            <person name="Esteves A.C."/>
        </authorList>
    </citation>
    <scope>NUCLEOTIDE SEQUENCE [LARGE SCALE GENOMIC DNA]</scope>
    <source>
        <strain evidence="7 8">CBS 112549</strain>
    </source>
</reference>
<feature type="compositionally biased region" description="Gly residues" evidence="5">
    <location>
        <begin position="131"/>
        <end position="142"/>
    </location>
</feature>
<dbReference type="GO" id="GO:0071944">
    <property type="term" value="C:cell periphery"/>
    <property type="evidence" value="ECO:0007669"/>
    <property type="project" value="UniProtKB-ARBA"/>
</dbReference>
<sequence>MGGWDAFRTTCYDDAYILSLPGFHWFKAPDMSGGPRAFHTCNVVGNRQMVVVGGVNYYNLGVPGDWKDPDPWSQGIGVFDMTQLSWSAGYDAGAAAYESPDKVKAWYDQGNGNQVAWTDDKVKALFTSKSGNGGSSGTGSGGKSSKSSPNHTGAIVGGVVGGVAGLALIAGAAWFLMRRKKSNAAAAGTGAEKANANGRGEYAYQQAPPYEGPAEVAGEGMQPSPKRMSELPAGGGHEVHELAGTEGARK</sequence>
<evidence type="ECO:0000256" key="3">
    <source>
        <dbReference type="ARBA" id="ARBA00022989"/>
    </source>
</evidence>
<evidence type="ECO:0000256" key="5">
    <source>
        <dbReference type="SAM" id="MobiDB-lite"/>
    </source>
</evidence>
<feature type="region of interest" description="Disordered" evidence="5">
    <location>
        <begin position="128"/>
        <end position="149"/>
    </location>
</feature>
<dbReference type="InterPro" id="IPR051694">
    <property type="entry name" value="Immunoregulatory_rcpt-like"/>
</dbReference>
<keyword evidence="2 6" id="KW-0812">Transmembrane</keyword>
<dbReference type="RefSeq" id="XP_020126531.1">
    <property type="nucleotide sequence ID" value="XM_020278118.1"/>
</dbReference>
<evidence type="ECO:0000256" key="6">
    <source>
        <dbReference type="SAM" id="Phobius"/>
    </source>
</evidence>
<feature type="region of interest" description="Disordered" evidence="5">
    <location>
        <begin position="203"/>
        <end position="250"/>
    </location>
</feature>
<feature type="compositionally biased region" description="Basic and acidic residues" evidence="5">
    <location>
        <begin position="237"/>
        <end position="250"/>
    </location>
</feature>
<comment type="caution">
    <text evidence="7">The sequence shown here is derived from an EMBL/GenBank/DDBJ whole genome shotgun (WGS) entry which is preliminary data.</text>
</comment>
<dbReference type="NCBIfam" id="TIGR01167">
    <property type="entry name" value="LPXTG_anchor"/>
    <property type="match status" value="1"/>
</dbReference>
<accession>A0A1J9RP74</accession>
<dbReference type="GO" id="GO:0016020">
    <property type="term" value="C:membrane"/>
    <property type="evidence" value="ECO:0007669"/>
    <property type="project" value="UniProtKB-SubCell"/>
</dbReference>
<dbReference type="InterPro" id="IPR011043">
    <property type="entry name" value="Gal_Oxase/kelch_b-propeller"/>
</dbReference>
<comment type="subcellular location">
    <subcellularLocation>
        <location evidence="1">Membrane</location>
        <topology evidence="1">Single-pass membrane protein</topology>
    </subcellularLocation>
</comment>
<evidence type="ECO:0000256" key="1">
    <source>
        <dbReference type="ARBA" id="ARBA00004167"/>
    </source>
</evidence>
<protein>
    <submittedName>
        <fullName evidence="7">Kelch repeat protein</fullName>
    </submittedName>
</protein>
<dbReference type="SUPFAM" id="SSF50965">
    <property type="entry name" value="Galactose oxidase, central domain"/>
    <property type="match status" value="1"/>
</dbReference>
<dbReference type="PANTHER" id="PTHR15549:SF26">
    <property type="entry name" value="AXIAL BUDDING PATTERN PROTEIN 2-RELATED"/>
    <property type="match status" value="1"/>
</dbReference>
<dbReference type="InterPro" id="IPR015915">
    <property type="entry name" value="Kelch-typ_b-propeller"/>
</dbReference>
<name>A0A1J9RP74_9PEZI</name>
<dbReference type="OrthoDB" id="10251809at2759"/>
<dbReference type="STRING" id="236234.A0A1J9RP74"/>
<keyword evidence="4 6" id="KW-0472">Membrane</keyword>
<dbReference type="PANTHER" id="PTHR15549">
    <property type="entry name" value="PAIRED IMMUNOGLOBULIN-LIKE TYPE 2 RECEPTOR"/>
    <property type="match status" value="1"/>
</dbReference>
<keyword evidence="8" id="KW-1185">Reference proteome</keyword>
<gene>
    <name evidence="7" type="ORF">BKCO1_6300022</name>
</gene>
<organism evidence="7 8">
    <name type="scientific">Diplodia corticola</name>
    <dbReference type="NCBI Taxonomy" id="236234"/>
    <lineage>
        <taxon>Eukaryota</taxon>
        <taxon>Fungi</taxon>
        <taxon>Dikarya</taxon>
        <taxon>Ascomycota</taxon>
        <taxon>Pezizomycotina</taxon>
        <taxon>Dothideomycetes</taxon>
        <taxon>Dothideomycetes incertae sedis</taxon>
        <taxon>Botryosphaeriales</taxon>
        <taxon>Botryosphaeriaceae</taxon>
        <taxon>Diplodia</taxon>
    </lineage>
</organism>
<dbReference type="Gene3D" id="2.120.10.80">
    <property type="entry name" value="Kelch-type beta propeller"/>
    <property type="match status" value="1"/>
</dbReference>
<dbReference type="EMBL" id="MNUE01000063">
    <property type="protein sequence ID" value="OJD30271.1"/>
    <property type="molecule type" value="Genomic_DNA"/>
</dbReference>